<dbReference type="OrthoDB" id="759142at2759"/>
<dbReference type="PROSITE" id="PS50866">
    <property type="entry name" value="GOLD"/>
    <property type="match status" value="1"/>
</dbReference>
<organism evidence="13">
    <name type="scientific">Angiostrongylus costaricensis</name>
    <name type="common">Nematode worm</name>
    <dbReference type="NCBI Taxonomy" id="334426"/>
    <lineage>
        <taxon>Eukaryota</taxon>
        <taxon>Metazoa</taxon>
        <taxon>Ecdysozoa</taxon>
        <taxon>Nematoda</taxon>
        <taxon>Chromadorea</taxon>
        <taxon>Rhabditida</taxon>
        <taxon>Rhabditina</taxon>
        <taxon>Rhabditomorpha</taxon>
        <taxon>Strongyloidea</taxon>
        <taxon>Metastrongylidae</taxon>
        <taxon>Angiostrongylus</taxon>
    </lineage>
</organism>
<dbReference type="STRING" id="334426.A0A0R3PW75"/>
<evidence type="ECO:0000256" key="2">
    <source>
        <dbReference type="ARBA" id="ARBA00007104"/>
    </source>
</evidence>
<dbReference type="OMA" id="DVFEACF"/>
<evidence type="ECO:0000256" key="3">
    <source>
        <dbReference type="ARBA" id="ARBA00022692"/>
    </source>
</evidence>
<evidence type="ECO:0000313" key="13">
    <source>
        <dbReference type="WBParaSite" id="ACOC_0001036201-mRNA-1"/>
    </source>
</evidence>
<reference evidence="11 12" key="2">
    <citation type="submission" date="2018-11" db="EMBL/GenBank/DDBJ databases">
        <authorList>
            <consortium name="Pathogen Informatics"/>
        </authorList>
    </citation>
    <scope>NUCLEOTIDE SEQUENCE [LARGE SCALE GENOMIC DNA]</scope>
    <source>
        <strain evidence="11 12">Costa Rica</strain>
    </source>
</reference>
<keyword evidence="6 8" id="KW-0472">Membrane</keyword>
<keyword evidence="12" id="KW-1185">Reference proteome</keyword>
<evidence type="ECO:0000256" key="6">
    <source>
        <dbReference type="ARBA" id="ARBA00023136"/>
    </source>
</evidence>
<reference evidence="13" key="1">
    <citation type="submission" date="2017-02" db="UniProtKB">
        <authorList>
            <consortium name="WormBaseParasite"/>
        </authorList>
    </citation>
    <scope>IDENTIFICATION</scope>
</reference>
<comment type="similarity">
    <text evidence="2 7">Belongs to the EMP24/GP25L family.</text>
</comment>
<dbReference type="EMBL" id="UYYA01004456">
    <property type="protein sequence ID" value="VDM61948.1"/>
    <property type="molecule type" value="Genomic_DNA"/>
</dbReference>
<dbReference type="Pfam" id="PF01105">
    <property type="entry name" value="EMP24_GP25L"/>
    <property type="match status" value="1"/>
</dbReference>
<feature type="transmembrane region" description="Helical" evidence="8">
    <location>
        <begin position="178"/>
        <end position="200"/>
    </location>
</feature>
<protein>
    <submittedName>
        <fullName evidence="13">GOLD domain-containing protein</fullName>
    </submittedName>
</protein>
<dbReference type="InterPro" id="IPR009038">
    <property type="entry name" value="GOLD_dom"/>
</dbReference>
<evidence type="ECO:0000256" key="7">
    <source>
        <dbReference type="RuleBase" id="RU003827"/>
    </source>
</evidence>
<evidence type="ECO:0000313" key="11">
    <source>
        <dbReference type="EMBL" id="VDM61948.1"/>
    </source>
</evidence>
<dbReference type="WBParaSite" id="ACOC_0001036201-mRNA-1">
    <property type="protein sequence ID" value="ACOC_0001036201-mRNA-1"/>
    <property type="gene ID" value="ACOC_0001036201"/>
</dbReference>
<keyword evidence="5 8" id="KW-1133">Transmembrane helix</keyword>
<dbReference type="PANTHER" id="PTHR22811">
    <property type="entry name" value="TRANSMEMBRANE EMP24 DOMAIN-CONTAINING PROTEIN"/>
    <property type="match status" value="1"/>
</dbReference>
<feature type="signal peptide" evidence="9">
    <location>
        <begin position="1"/>
        <end position="18"/>
    </location>
</feature>
<evidence type="ECO:0000256" key="1">
    <source>
        <dbReference type="ARBA" id="ARBA00004479"/>
    </source>
</evidence>
<accession>A0A0R3PW75</accession>
<dbReference type="AlphaFoldDB" id="A0A0R3PW75"/>
<feature type="domain" description="GOLD" evidence="10">
    <location>
        <begin position="28"/>
        <end position="143"/>
    </location>
</feature>
<evidence type="ECO:0000256" key="8">
    <source>
        <dbReference type="SAM" id="Phobius"/>
    </source>
</evidence>
<dbReference type="SMART" id="SM01190">
    <property type="entry name" value="EMP24_GP25L"/>
    <property type="match status" value="1"/>
</dbReference>
<gene>
    <name evidence="11" type="ORF">ACOC_LOCUS10363</name>
</gene>
<feature type="chain" id="PRO_5043130364" evidence="9">
    <location>
        <begin position="19"/>
        <end position="211"/>
    </location>
</feature>
<keyword evidence="4 9" id="KW-0732">Signal</keyword>
<evidence type="ECO:0000313" key="12">
    <source>
        <dbReference type="Proteomes" id="UP000267027"/>
    </source>
</evidence>
<evidence type="ECO:0000259" key="10">
    <source>
        <dbReference type="PROSITE" id="PS50866"/>
    </source>
</evidence>
<evidence type="ECO:0000256" key="9">
    <source>
        <dbReference type="SAM" id="SignalP"/>
    </source>
</evidence>
<evidence type="ECO:0000256" key="5">
    <source>
        <dbReference type="ARBA" id="ARBA00022989"/>
    </source>
</evidence>
<sequence length="211" mass="24297">MRPIASFTFVVLVELASGLRFNVPANNKKCLKEEIHKNVVVTGEYEFSGGIGYSGSVHVTDTRGHTLYKRERFSDLKGKFAFTTDEYDIFEICISNHGPVGAGHSQSREVLLKMKHGVEAKNYDDIAKAEKLKPLEILIKVELRRLEDLSDQIVKDFSFMRQREEEMRNTNESTNSRVLYLSIFSMLCLLALAFWQVMFLRNYFKAKKLID</sequence>
<name>A0A0R3PW75_ANGCS</name>
<evidence type="ECO:0000256" key="4">
    <source>
        <dbReference type="ARBA" id="ARBA00022729"/>
    </source>
</evidence>
<dbReference type="GO" id="GO:0016020">
    <property type="term" value="C:membrane"/>
    <property type="evidence" value="ECO:0007669"/>
    <property type="project" value="UniProtKB-SubCell"/>
</dbReference>
<comment type="subcellular location">
    <subcellularLocation>
        <location evidence="1 7">Membrane</location>
        <topology evidence="1 7">Single-pass type I membrane protein</topology>
    </subcellularLocation>
</comment>
<proteinExistence type="inferred from homology"/>
<dbReference type="InterPro" id="IPR015720">
    <property type="entry name" value="Emp24-like"/>
</dbReference>
<dbReference type="Proteomes" id="UP000267027">
    <property type="component" value="Unassembled WGS sequence"/>
</dbReference>
<keyword evidence="3 7" id="KW-0812">Transmembrane</keyword>